<gene>
    <name evidence="3" type="ORF">B0J13DRAFT_645636</name>
</gene>
<reference evidence="3" key="1">
    <citation type="journal article" date="2021" name="Nat. Commun.">
        <title>Genetic determinants of endophytism in the Arabidopsis root mycobiome.</title>
        <authorList>
            <person name="Mesny F."/>
            <person name="Miyauchi S."/>
            <person name="Thiergart T."/>
            <person name="Pickel B."/>
            <person name="Atanasova L."/>
            <person name="Karlsson M."/>
            <person name="Huettel B."/>
            <person name="Barry K.W."/>
            <person name="Haridas S."/>
            <person name="Chen C."/>
            <person name="Bauer D."/>
            <person name="Andreopoulos W."/>
            <person name="Pangilinan J."/>
            <person name="LaButti K."/>
            <person name="Riley R."/>
            <person name="Lipzen A."/>
            <person name="Clum A."/>
            <person name="Drula E."/>
            <person name="Henrissat B."/>
            <person name="Kohler A."/>
            <person name="Grigoriev I.V."/>
            <person name="Martin F.M."/>
            <person name="Hacquard S."/>
        </authorList>
    </citation>
    <scope>NUCLEOTIDE SEQUENCE</scope>
    <source>
        <strain evidence="3">MPI-CAGE-AT-0021</strain>
    </source>
</reference>
<evidence type="ECO:0000313" key="4">
    <source>
        <dbReference type="Proteomes" id="UP000717696"/>
    </source>
</evidence>
<proteinExistence type="predicted"/>
<feature type="transmembrane region" description="Helical" evidence="2">
    <location>
        <begin position="114"/>
        <end position="134"/>
    </location>
</feature>
<feature type="transmembrane region" description="Helical" evidence="2">
    <location>
        <begin position="41"/>
        <end position="59"/>
    </location>
</feature>
<evidence type="ECO:0000256" key="1">
    <source>
        <dbReference type="SAM" id="MobiDB-lite"/>
    </source>
</evidence>
<protein>
    <submittedName>
        <fullName evidence="3">Uncharacterized protein</fullName>
    </submittedName>
</protein>
<sequence length="277" mass="30446">MDHLSQGQITDVFLISSLSLFCVCLFVLVKINHSWSQETWLICLMGGWILLELTTLILFSLEYGQYRKLPQALAGSIHIILSTMSLWGVAIIQITAIIYSFAVVMRKESWLKSIAILELVEVTLIVIFAIVPEIPTPLELAYIAPFTSQAAAIGVILFASRGIPSERVPKRTADHLWLLGLLLIMVSALVLGLSLAGYYERLIFPQWLLYMTTSTVGYRLSESSSPTGGDSEIALTPNRQPNFSSLADNSSSPRLHDRQAVTAGPILLPPATTISSN</sequence>
<name>A0A9P9E2C9_9HYPO</name>
<comment type="caution">
    <text evidence="3">The sequence shown here is derived from an EMBL/GenBank/DDBJ whole genome shotgun (WGS) entry which is preliminary data.</text>
</comment>
<feature type="transmembrane region" description="Helical" evidence="2">
    <location>
        <begin position="79"/>
        <end position="102"/>
    </location>
</feature>
<evidence type="ECO:0000313" key="3">
    <source>
        <dbReference type="EMBL" id="KAH7129623.1"/>
    </source>
</evidence>
<keyword evidence="2" id="KW-0472">Membrane</keyword>
<feature type="compositionally biased region" description="Polar residues" evidence="1">
    <location>
        <begin position="237"/>
        <end position="253"/>
    </location>
</feature>
<evidence type="ECO:0000256" key="2">
    <source>
        <dbReference type="SAM" id="Phobius"/>
    </source>
</evidence>
<keyword evidence="4" id="KW-1185">Reference proteome</keyword>
<keyword evidence="2" id="KW-0812">Transmembrane</keyword>
<feature type="region of interest" description="Disordered" evidence="1">
    <location>
        <begin position="221"/>
        <end position="255"/>
    </location>
</feature>
<dbReference type="OrthoDB" id="5098353at2759"/>
<organism evidence="3 4">
    <name type="scientific">Dactylonectria estremocensis</name>
    <dbReference type="NCBI Taxonomy" id="1079267"/>
    <lineage>
        <taxon>Eukaryota</taxon>
        <taxon>Fungi</taxon>
        <taxon>Dikarya</taxon>
        <taxon>Ascomycota</taxon>
        <taxon>Pezizomycotina</taxon>
        <taxon>Sordariomycetes</taxon>
        <taxon>Hypocreomycetidae</taxon>
        <taxon>Hypocreales</taxon>
        <taxon>Nectriaceae</taxon>
        <taxon>Dactylonectria</taxon>
    </lineage>
</organism>
<feature type="transmembrane region" description="Helical" evidence="2">
    <location>
        <begin position="176"/>
        <end position="199"/>
    </location>
</feature>
<dbReference type="AlphaFoldDB" id="A0A9P9E2C9"/>
<keyword evidence="2" id="KW-1133">Transmembrane helix</keyword>
<feature type="transmembrane region" description="Helical" evidence="2">
    <location>
        <begin position="12"/>
        <end position="29"/>
    </location>
</feature>
<feature type="transmembrane region" description="Helical" evidence="2">
    <location>
        <begin position="140"/>
        <end position="164"/>
    </location>
</feature>
<accession>A0A9P9E2C9</accession>
<dbReference type="Proteomes" id="UP000717696">
    <property type="component" value="Unassembled WGS sequence"/>
</dbReference>
<dbReference type="EMBL" id="JAGMUU010000021">
    <property type="protein sequence ID" value="KAH7129623.1"/>
    <property type="molecule type" value="Genomic_DNA"/>
</dbReference>